<name>A0A8B9AHV0_PHODC</name>
<keyword evidence="3 5" id="KW-0863">Zinc-finger</keyword>
<dbReference type="SUPFAM" id="SSF54001">
    <property type="entry name" value="Cysteine proteinases"/>
    <property type="match status" value="1"/>
</dbReference>
<organism evidence="9 11">
    <name type="scientific">Phoenix dactylifera</name>
    <name type="common">Date palm</name>
    <dbReference type="NCBI Taxonomy" id="42345"/>
    <lineage>
        <taxon>Eukaryota</taxon>
        <taxon>Viridiplantae</taxon>
        <taxon>Streptophyta</taxon>
        <taxon>Embryophyta</taxon>
        <taxon>Tracheophyta</taxon>
        <taxon>Spermatophyta</taxon>
        <taxon>Magnoliopsida</taxon>
        <taxon>Liliopsida</taxon>
        <taxon>Arecaceae</taxon>
        <taxon>Coryphoideae</taxon>
        <taxon>Phoeniceae</taxon>
        <taxon>Phoenix</taxon>
    </lineage>
</organism>
<dbReference type="OrthoDB" id="2020758at2759"/>
<evidence type="ECO:0000313" key="9">
    <source>
        <dbReference type="Proteomes" id="UP000228380"/>
    </source>
</evidence>
<feature type="compositionally biased region" description="Polar residues" evidence="6">
    <location>
        <begin position="767"/>
        <end position="783"/>
    </location>
</feature>
<evidence type="ECO:0000256" key="2">
    <source>
        <dbReference type="ARBA" id="ARBA00022723"/>
    </source>
</evidence>
<evidence type="ECO:0000256" key="1">
    <source>
        <dbReference type="ARBA" id="ARBA00009085"/>
    </source>
</evidence>
<dbReference type="KEGG" id="pda:103709381"/>
<evidence type="ECO:0000256" key="4">
    <source>
        <dbReference type="ARBA" id="ARBA00022833"/>
    </source>
</evidence>
<dbReference type="GO" id="GO:0016579">
    <property type="term" value="P:protein deubiquitination"/>
    <property type="evidence" value="ECO:0007669"/>
    <property type="project" value="InterPro"/>
</dbReference>
<dbReference type="InterPro" id="IPR001607">
    <property type="entry name" value="Znf_UBP"/>
</dbReference>
<dbReference type="PROSITE" id="PS50235">
    <property type="entry name" value="USP_3"/>
    <property type="match status" value="1"/>
</dbReference>
<gene>
    <name evidence="10 11" type="primary">LOC103709381</name>
</gene>
<sequence>MGKKMKTKARNPRKVHPRASAGSTQPVSEPSDRTVDVGGEEVKGREQCNHCSKDSAELNRVLLGILSSKNATACEHCREEPVYKKRGGKEKGKQHKKKGGAKNSEVKSESHIIWVCLDCGRYFCGGEMNDSVPYGHARRHAKQERHSWAVRFDDPTISWCFSCNSGFPIEMPEVVADSEDKLAKGDNSKGAENGIESLMLDGVKGHVVRGLSNLGNTCFFNSVLQNIFAINMLRDYMLSLNRPIGPLTVVMKKLFVETSGEVDSRSALSPKSLFSCICSKAPQFRGYDQQDSHELLRYLLDVLHMEEKSAEKSLDSSEEQDNVTLNSRTTMVDTIFGGQLSSTVSCVECGHTSVVHEPFLDLSLPVPSKRPPLKKVPPPPPKKSKPPLKERNRSRRFREKGITKESLEMKQNRVESFSSSECTEPCVSASQEEHDVAPRVEEPSEFCESCGPSLKPEQNNYSKMEDSFCWLDYLEPSMAPDVADSDSQMHGDSVTQCSDNRQICQSENNVECAVELQIQNCPKEQTVTPDFCGESSNDVSSSNIQDSGVILLPYKELNPTLEEINGTSSWSQNPENVAPADALVKDSSVQTTSAACNEPEADFDGFGDLFNDPEVTSELKVDPSTGREMDATLWTSNSSESNQEEVDDTNSPVSVDSCLALFTKPELLSDEHAWYCEHCSEVLSHHNVGRRKGKRQYAARANQSEATKSQLDGDEVGTTKVSPDSKVGCLNSTEAKVLSNGKMASTSVNMDQHVERIDDLNARVDVSQKSPNPTEGSDNTNYKNVVKNENYSMLSNPMLGGQAQNPDVLREDENFLESGPEKSIAQVCSSSKESESCSTNNLQSVEHGDSLATACSGSLNHTETILSNSCENGDFGEVNPGGKKGSQLSGEVHPVEDSRDEEEEPKRIKVKRDATKRILIDRAPPILTIHLKRFSQDARGRFTKLKGHVSFQETLSLRPYMDPRMQNAGCSSPVFEGLEHITLCEEKEKCSYRLIGVVEHSGSMGGGHYVAYVRGERGAGKAHKATNSPSWFYASDHQVRETSLSEVLKSDAYILFYERV</sequence>
<feature type="region of interest" description="Disordered" evidence="6">
    <location>
        <begin position="878"/>
        <end position="905"/>
    </location>
</feature>
<protein>
    <submittedName>
        <fullName evidence="10 11">Ubiquitin carboxyl-terminal hydrolase 2-like isoform X1</fullName>
    </submittedName>
</protein>
<dbReference type="GO" id="GO:0005829">
    <property type="term" value="C:cytosol"/>
    <property type="evidence" value="ECO:0007669"/>
    <property type="project" value="TreeGrafter"/>
</dbReference>
<dbReference type="InterPro" id="IPR028889">
    <property type="entry name" value="USP"/>
</dbReference>
<dbReference type="Gene3D" id="3.90.70.10">
    <property type="entry name" value="Cysteine proteinases"/>
    <property type="match status" value="2"/>
</dbReference>
<feature type="region of interest" description="Disordered" evidence="6">
    <location>
        <begin position="1"/>
        <end position="42"/>
    </location>
</feature>
<feature type="compositionally biased region" description="Basic and acidic residues" evidence="6">
    <location>
        <begin position="30"/>
        <end position="42"/>
    </location>
</feature>
<comment type="similarity">
    <text evidence="1">Belongs to the peptidase C19 family.</text>
</comment>
<feature type="region of interest" description="Disordered" evidence="6">
    <location>
        <begin position="366"/>
        <end position="416"/>
    </location>
</feature>
<dbReference type="PROSITE" id="PS00972">
    <property type="entry name" value="USP_1"/>
    <property type="match status" value="1"/>
</dbReference>
<dbReference type="Proteomes" id="UP000228380">
    <property type="component" value="Chromosome 9"/>
</dbReference>
<keyword evidence="9" id="KW-1185">Reference proteome</keyword>
<feature type="region of interest" description="Disordered" evidence="6">
    <location>
        <begin position="690"/>
        <end position="720"/>
    </location>
</feature>
<dbReference type="InterPro" id="IPR018200">
    <property type="entry name" value="USP_CS"/>
</dbReference>
<keyword evidence="2" id="KW-0479">Metal-binding</keyword>
<feature type="compositionally biased region" description="Basic residues" evidence="6">
    <location>
        <begin position="85"/>
        <end position="100"/>
    </location>
</feature>
<proteinExistence type="inferred from homology"/>
<keyword evidence="4" id="KW-0862">Zinc</keyword>
<feature type="compositionally biased region" description="Polar residues" evidence="6">
    <location>
        <begin position="701"/>
        <end position="710"/>
    </location>
</feature>
<dbReference type="GO" id="GO:0008270">
    <property type="term" value="F:zinc ion binding"/>
    <property type="evidence" value="ECO:0007669"/>
    <property type="project" value="UniProtKB-KW"/>
</dbReference>
<feature type="region of interest" description="Disordered" evidence="6">
    <location>
        <begin position="85"/>
        <end position="104"/>
    </location>
</feature>
<evidence type="ECO:0000256" key="5">
    <source>
        <dbReference type="PROSITE-ProRule" id="PRU00502"/>
    </source>
</evidence>
<dbReference type="PROSITE" id="PS50271">
    <property type="entry name" value="ZF_UBP"/>
    <property type="match status" value="1"/>
</dbReference>
<evidence type="ECO:0000256" key="3">
    <source>
        <dbReference type="ARBA" id="ARBA00022771"/>
    </source>
</evidence>
<feature type="compositionally biased region" description="Basic and acidic residues" evidence="6">
    <location>
        <begin position="399"/>
        <end position="413"/>
    </location>
</feature>
<dbReference type="InterPro" id="IPR001394">
    <property type="entry name" value="Peptidase_C19_UCH"/>
</dbReference>
<feature type="compositionally biased region" description="Pro residues" evidence="6">
    <location>
        <begin position="368"/>
        <end position="381"/>
    </location>
</feature>
<dbReference type="PROSITE" id="PS00973">
    <property type="entry name" value="USP_2"/>
    <property type="match status" value="1"/>
</dbReference>
<evidence type="ECO:0000256" key="6">
    <source>
        <dbReference type="SAM" id="MobiDB-lite"/>
    </source>
</evidence>
<evidence type="ECO:0000259" key="7">
    <source>
        <dbReference type="PROSITE" id="PS50235"/>
    </source>
</evidence>
<dbReference type="InterPro" id="IPR050164">
    <property type="entry name" value="Peptidase_C19"/>
</dbReference>
<feature type="compositionally biased region" description="Basic residues" evidence="6">
    <location>
        <begin position="1"/>
        <end position="17"/>
    </location>
</feature>
<dbReference type="Pfam" id="PF00443">
    <property type="entry name" value="UCH"/>
    <property type="match status" value="1"/>
</dbReference>
<dbReference type="Pfam" id="PF02148">
    <property type="entry name" value="zf-UBP"/>
    <property type="match status" value="1"/>
</dbReference>
<dbReference type="RefSeq" id="XP_008792904.2">
    <property type="nucleotide sequence ID" value="XM_008794682.4"/>
</dbReference>
<evidence type="ECO:0000313" key="10">
    <source>
        <dbReference type="RefSeq" id="XP_008792904.2"/>
    </source>
</evidence>
<accession>A0A8B9AHV0</accession>
<dbReference type="GO" id="GO:0005634">
    <property type="term" value="C:nucleus"/>
    <property type="evidence" value="ECO:0007669"/>
    <property type="project" value="TreeGrafter"/>
</dbReference>
<dbReference type="SUPFAM" id="SSF57850">
    <property type="entry name" value="RING/U-box"/>
    <property type="match status" value="1"/>
</dbReference>
<dbReference type="PANTHER" id="PTHR24006:SF781">
    <property type="entry name" value="LD34905P"/>
    <property type="match status" value="1"/>
</dbReference>
<dbReference type="AlphaFoldDB" id="A0A8B9AHV0"/>
<dbReference type="InterPro" id="IPR038765">
    <property type="entry name" value="Papain-like_cys_pep_sf"/>
</dbReference>
<dbReference type="GeneID" id="103709381"/>
<dbReference type="Gene3D" id="3.30.40.10">
    <property type="entry name" value="Zinc/RING finger domain, C3HC4 (zinc finger)"/>
    <property type="match status" value="1"/>
</dbReference>
<dbReference type="PANTHER" id="PTHR24006">
    <property type="entry name" value="UBIQUITIN CARBOXYL-TERMINAL HYDROLASE"/>
    <property type="match status" value="1"/>
</dbReference>
<evidence type="ECO:0000313" key="11">
    <source>
        <dbReference type="RefSeq" id="XP_038985880.1"/>
    </source>
</evidence>
<dbReference type="InterPro" id="IPR013083">
    <property type="entry name" value="Znf_RING/FYVE/PHD"/>
</dbReference>
<feature type="region of interest" description="Disordered" evidence="6">
    <location>
        <begin position="764"/>
        <end position="783"/>
    </location>
</feature>
<dbReference type="GO" id="GO:0004843">
    <property type="term" value="F:cysteine-type deubiquitinase activity"/>
    <property type="evidence" value="ECO:0007669"/>
    <property type="project" value="InterPro"/>
</dbReference>
<reference evidence="10 11" key="2">
    <citation type="submission" date="2025-04" db="UniProtKB">
        <authorList>
            <consortium name="RefSeq"/>
        </authorList>
    </citation>
    <scope>IDENTIFICATION</scope>
    <source>
        <tissue evidence="10 11">Young leaves</tissue>
    </source>
</reference>
<feature type="compositionally biased region" description="Basic residues" evidence="6">
    <location>
        <begin position="382"/>
        <end position="398"/>
    </location>
</feature>
<dbReference type="RefSeq" id="XP_038985880.1">
    <property type="nucleotide sequence ID" value="XM_039129952.1"/>
</dbReference>
<evidence type="ECO:0000259" key="8">
    <source>
        <dbReference type="PROSITE" id="PS50271"/>
    </source>
</evidence>
<feature type="domain" description="UBP-type" evidence="8">
    <location>
        <begin position="72"/>
        <end position="186"/>
    </location>
</feature>
<reference evidence="9" key="1">
    <citation type="journal article" date="2019" name="Nat. Commun.">
        <title>Genome-wide association mapping of date palm fruit traits.</title>
        <authorList>
            <person name="Hazzouri K.M."/>
            <person name="Gros-Balthazard M."/>
            <person name="Flowers J.M."/>
            <person name="Copetti D."/>
            <person name="Lemansour A."/>
            <person name="Lebrun M."/>
            <person name="Masmoudi K."/>
            <person name="Ferrand S."/>
            <person name="Dhar M.I."/>
            <person name="Fresquez Z.A."/>
            <person name="Rosas U."/>
            <person name="Zhang J."/>
            <person name="Talag J."/>
            <person name="Lee S."/>
            <person name="Kudrna D."/>
            <person name="Powell R.F."/>
            <person name="Leitch I.J."/>
            <person name="Krueger R.R."/>
            <person name="Wing R.A."/>
            <person name="Amiri K.M.A."/>
            <person name="Purugganan M.D."/>
        </authorList>
    </citation>
    <scope>NUCLEOTIDE SEQUENCE [LARGE SCALE GENOMIC DNA]</scope>
    <source>
        <strain evidence="9">cv. Khalas</strain>
    </source>
</reference>
<feature type="domain" description="USP" evidence="7">
    <location>
        <begin position="209"/>
        <end position="1060"/>
    </location>
</feature>